<dbReference type="EMBL" id="DQ491002">
    <property type="protein sequence ID" value="ABT15026.1"/>
    <property type="molecule type" value="Genomic_DNA"/>
</dbReference>
<dbReference type="OrthoDB" id="38271at10239"/>
<name>A7IXF2_PBCVN</name>
<dbReference type="GeneID" id="5659012"/>
<protein>
    <submittedName>
        <fullName evidence="1">Uncharacterized protein b627L</fullName>
    </submittedName>
</protein>
<proteinExistence type="predicted"/>
<evidence type="ECO:0000313" key="2">
    <source>
        <dbReference type="Proteomes" id="UP000202419"/>
    </source>
</evidence>
<organismHost>
    <name type="scientific">Chlorella</name>
    <dbReference type="NCBI Taxonomy" id="3071"/>
</organismHost>
<gene>
    <name evidence="1" type="primary">b627L</name>
    <name evidence="1" type="ORF">NY2A_b627L</name>
</gene>
<organism evidence="1 2">
    <name type="scientific">Paramecium bursaria Chlorella virus NY2A</name>
    <name type="common">PBCV-NY2A</name>
    <dbReference type="NCBI Taxonomy" id="46021"/>
    <lineage>
        <taxon>Viruses</taxon>
        <taxon>Varidnaviria</taxon>
        <taxon>Bamfordvirae</taxon>
        <taxon>Nucleocytoviricota</taxon>
        <taxon>Megaviricetes</taxon>
        <taxon>Algavirales</taxon>
        <taxon>Phycodnaviridae</taxon>
        <taxon>Chlorovirus</taxon>
        <taxon>Chlorovirus americanus</taxon>
    </lineage>
</organism>
<sequence length="69" mass="8276">MISSVCLHRKSKMIWQSNKQNFSLWFRAKTFKSMSNTKKHSQKNGEFRWHWLVTKYQDGPITEEVSNVV</sequence>
<evidence type="ECO:0000313" key="1">
    <source>
        <dbReference type="EMBL" id="ABT15026.1"/>
    </source>
</evidence>
<reference evidence="1 2" key="1">
    <citation type="journal article" date="2007" name="Virology">
        <title>Sequence and annotation of the 369-kb NY-2A and the 345-kb AR158 viruses that infect Chlorella NC64A.</title>
        <authorList>
            <person name="Fitzgerald L.A."/>
            <person name="Graves M.V."/>
            <person name="Li X."/>
            <person name="Feldblyum T."/>
            <person name="Nierman W.C."/>
            <person name="Van Etten J.L."/>
        </authorList>
    </citation>
    <scope>NUCLEOTIDE SEQUENCE [LARGE SCALE GENOMIC DNA]</scope>
    <source>
        <strain evidence="1 2">NY-2A</strain>
    </source>
</reference>
<keyword evidence="2" id="KW-1185">Reference proteome</keyword>
<accession>A7IXF2</accession>
<dbReference type="Proteomes" id="UP000202419">
    <property type="component" value="Segment"/>
</dbReference>
<dbReference type="KEGG" id="vg:5659012"/>
<dbReference type="RefSeq" id="YP_001497823.1">
    <property type="nucleotide sequence ID" value="NC_009898.1"/>
</dbReference>